<reference evidence="1 2" key="1">
    <citation type="submission" date="2018-07" db="EMBL/GenBank/DDBJ databases">
        <title>The molecular basis for the intramolecular migration of carboxyl group in the catabolism of para-hydroxybenzoate via gentisate.</title>
        <authorList>
            <person name="Zhao H."/>
            <person name="Xu Y."/>
            <person name="Lin S."/>
            <person name="Spain J.C."/>
            <person name="Zhou N.-Y."/>
        </authorList>
    </citation>
    <scope>NUCLEOTIDE SEQUENCE [LARGE SCALE GENOMIC DNA]</scope>
    <source>
        <strain evidence="1 2">PHB-7a</strain>
    </source>
</reference>
<dbReference type="EMBL" id="CP030926">
    <property type="protein sequence ID" value="AXN39635.1"/>
    <property type="molecule type" value="Genomic_DNA"/>
</dbReference>
<keyword evidence="2" id="KW-1185">Reference proteome</keyword>
<protein>
    <submittedName>
        <fullName evidence="1">Uncharacterized protein</fullName>
    </submittedName>
</protein>
<proteinExistence type="predicted"/>
<evidence type="ECO:0000313" key="1">
    <source>
        <dbReference type="EMBL" id="AXN39635.1"/>
    </source>
</evidence>
<name>A0ABN5N4N6_9BACI</name>
<dbReference type="Proteomes" id="UP000260457">
    <property type="component" value="Chromosome"/>
</dbReference>
<sequence>MSRYFYFNTKKLNKRMMNRLKKLDKIDNYDERKFEFRLILHELVNQEIEENDKEELLDTFFEIGPEINDAIGISIYTDLASPGFGPLPISNRKQYRENILRELYNSKYYTSDYNFKFKIVEFNKLDNEYKNAMKYWAGKKLVSLNYKKDFVSVDITPNGEDYIESSSTEN</sequence>
<gene>
    <name evidence="1" type="ORF">DTO10_15505</name>
</gene>
<evidence type="ECO:0000313" key="2">
    <source>
        <dbReference type="Proteomes" id="UP000260457"/>
    </source>
</evidence>
<accession>A0ABN5N4N6</accession>
<organism evidence="1 2">
    <name type="scientific">Peribacillus butanolivorans</name>
    <dbReference type="NCBI Taxonomy" id="421767"/>
    <lineage>
        <taxon>Bacteria</taxon>
        <taxon>Bacillati</taxon>
        <taxon>Bacillota</taxon>
        <taxon>Bacilli</taxon>
        <taxon>Bacillales</taxon>
        <taxon>Bacillaceae</taxon>
        <taxon>Peribacillus</taxon>
    </lineage>
</organism>